<name>A0ABT8YGP9_9HYPH</name>
<organism evidence="1 2">
    <name type="scientific">Rhizobium alvei</name>
    <dbReference type="NCBI Taxonomy" id="1132659"/>
    <lineage>
        <taxon>Bacteria</taxon>
        <taxon>Pseudomonadati</taxon>
        <taxon>Pseudomonadota</taxon>
        <taxon>Alphaproteobacteria</taxon>
        <taxon>Hyphomicrobiales</taxon>
        <taxon>Rhizobiaceae</taxon>
        <taxon>Rhizobium/Agrobacterium group</taxon>
        <taxon>Rhizobium</taxon>
    </lineage>
</organism>
<evidence type="ECO:0008006" key="3">
    <source>
        <dbReference type="Google" id="ProtNLM"/>
    </source>
</evidence>
<comment type="caution">
    <text evidence="1">The sequence shown here is derived from an EMBL/GenBank/DDBJ whole genome shotgun (WGS) entry which is preliminary data.</text>
</comment>
<proteinExistence type="predicted"/>
<gene>
    <name evidence="1" type="ORF">Q4481_00715</name>
</gene>
<evidence type="ECO:0000313" key="1">
    <source>
        <dbReference type="EMBL" id="MDO6962454.1"/>
    </source>
</evidence>
<dbReference type="RefSeq" id="WP_304374278.1">
    <property type="nucleotide sequence ID" value="NZ_JAUOZU010000001.1"/>
</dbReference>
<dbReference type="Proteomes" id="UP001174932">
    <property type="component" value="Unassembled WGS sequence"/>
</dbReference>
<sequence length="376" mass="41503">MAKLSILVPVTVRDEPPKTLLSLLAERPAPDIEILVAAEAETAERLDLAALGVIDSRIRIVTSPATLKTELALWSFAIEASRGDWLTLIRPADMIDTQLLAIADFVSGKLGLVDAIAWNALAISADAEPGRSSSVAIPTKFDLAELDKTEMLKAFYLWEGAGNLPKMPFGLYHGLLRREFCLSVDRSIRESGRQHDLPQWEWAARTVLMSEKLVFCSRPLSTIDGKTYRVPPTYMTRGDFPFHGGIGITAALAEIQFSVFAEMGALWSGSQENFVRACVYDCMTESDPQRFNDRCNAYYAAIRQWEGGQHAALFRPQFVGERVPDTRRGLNGNLLFVDRHIAGARDAQEFYDVIRNFLVPIGIVCGKPAETPAAAA</sequence>
<accession>A0ABT8YGP9</accession>
<evidence type="ECO:0000313" key="2">
    <source>
        <dbReference type="Proteomes" id="UP001174932"/>
    </source>
</evidence>
<keyword evidence="2" id="KW-1185">Reference proteome</keyword>
<protein>
    <recommendedName>
        <fullName evidence="3">Glycosyl transferase family 2</fullName>
    </recommendedName>
</protein>
<reference evidence="1" key="1">
    <citation type="journal article" date="2015" name="Int. J. Syst. Evol. Microbiol.">
        <title>Rhizobium alvei sp. nov., isolated from a freshwater river.</title>
        <authorList>
            <person name="Sheu S.Y."/>
            <person name="Huang H.W."/>
            <person name="Young C.C."/>
            <person name="Chen W.M."/>
        </authorList>
    </citation>
    <scope>NUCLEOTIDE SEQUENCE</scope>
    <source>
        <strain evidence="1">TNR-22</strain>
    </source>
</reference>
<dbReference type="EMBL" id="JAUOZU010000001">
    <property type="protein sequence ID" value="MDO6962454.1"/>
    <property type="molecule type" value="Genomic_DNA"/>
</dbReference>
<reference evidence="1" key="2">
    <citation type="submission" date="2023-07" db="EMBL/GenBank/DDBJ databases">
        <authorList>
            <person name="Shen H."/>
        </authorList>
    </citation>
    <scope>NUCLEOTIDE SEQUENCE</scope>
    <source>
        <strain evidence="1">TNR-22</strain>
    </source>
</reference>